<dbReference type="STRING" id="913774.A0A0C3DKI0"/>
<dbReference type="OrthoDB" id="5278722at2759"/>
<dbReference type="EMBL" id="KN832874">
    <property type="protein sequence ID" value="KIN02478.1"/>
    <property type="molecule type" value="Genomic_DNA"/>
</dbReference>
<dbReference type="HOGENOM" id="CLU_057575_0_0_1"/>
<protein>
    <recommendedName>
        <fullName evidence="3">Carbohydrate esterase family 16 protein</fullName>
    </recommendedName>
</protein>
<organism evidence="1 2">
    <name type="scientific">Oidiodendron maius (strain Zn)</name>
    <dbReference type="NCBI Taxonomy" id="913774"/>
    <lineage>
        <taxon>Eukaryota</taxon>
        <taxon>Fungi</taxon>
        <taxon>Dikarya</taxon>
        <taxon>Ascomycota</taxon>
        <taxon>Pezizomycotina</taxon>
        <taxon>Leotiomycetes</taxon>
        <taxon>Leotiomycetes incertae sedis</taxon>
        <taxon>Myxotrichaceae</taxon>
        <taxon>Oidiodendron</taxon>
    </lineage>
</organism>
<dbReference type="InterPro" id="IPR036514">
    <property type="entry name" value="SGNH_hydro_sf"/>
</dbReference>
<evidence type="ECO:0008006" key="3">
    <source>
        <dbReference type="Google" id="ProtNLM"/>
    </source>
</evidence>
<dbReference type="InParanoid" id="A0A0C3DKI0"/>
<gene>
    <name evidence="1" type="ORF">OIDMADRAFT_143810</name>
</gene>
<accession>A0A0C3DKI0</accession>
<sequence length="417" mass="45200">MRLHQRLGASILLTFLSLLTIFFLLPTAGVSAGLQRIALGTSLDQYAGGLWTWVKGKDGKNGSNVRVVVFGDSWADGMGMGVEEGREVLGRGRCWAGWLCEEVNCSALLSFAASQPSAAYPASPPTGAVTWKQLYTSPPVNLAMSSLPDLATQIQEYLSSQSDSAFEKTIFAISFGFWDIYHLAGLDYGLAQNMTDAAVNHLVSQVNLLYTHFTEVLSNHPRNESSSVPSFQLVIPKLFDPTLAPGWISQRSMPLSPSSVAEQQKQAVYLTERWNSLLENTLGSWVAADANANNVANETDTDGNENQATLPLPRKDIFYYDLPQYILDIIIEHQLEDAGQSDAAGLGTGESPFVSVAEPCLRDGAEDEKEEDGVWNTVCPDPSAYLFWDGFNLGGTANAEIGMKIAGIVKKGMRMGG</sequence>
<name>A0A0C3DKI0_OIDMZ</name>
<reference evidence="2" key="2">
    <citation type="submission" date="2015-01" db="EMBL/GenBank/DDBJ databases">
        <title>Evolutionary Origins and Diversification of the Mycorrhizal Mutualists.</title>
        <authorList>
            <consortium name="DOE Joint Genome Institute"/>
            <consortium name="Mycorrhizal Genomics Consortium"/>
            <person name="Kohler A."/>
            <person name="Kuo A."/>
            <person name="Nagy L.G."/>
            <person name="Floudas D."/>
            <person name="Copeland A."/>
            <person name="Barry K.W."/>
            <person name="Cichocki N."/>
            <person name="Veneault-Fourrey C."/>
            <person name="LaButti K."/>
            <person name="Lindquist E.A."/>
            <person name="Lipzen A."/>
            <person name="Lundell T."/>
            <person name="Morin E."/>
            <person name="Murat C."/>
            <person name="Riley R."/>
            <person name="Ohm R."/>
            <person name="Sun H."/>
            <person name="Tunlid A."/>
            <person name="Henrissat B."/>
            <person name="Grigoriev I.V."/>
            <person name="Hibbett D.S."/>
            <person name="Martin F."/>
        </authorList>
    </citation>
    <scope>NUCLEOTIDE SEQUENCE [LARGE SCALE GENOMIC DNA]</scope>
    <source>
        <strain evidence="2">Zn</strain>
    </source>
</reference>
<dbReference type="Gene3D" id="3.40.50.1110">
    <property type="entry name" value="SGNH hydrolase"/>
    <property type="match status" value="1"/>
</dbReference>
<dbReference type="AlphaFoldDB" id="A0A0C3DKI0"/>
<evidence type="ECO:0000313" key="2">
    <source>
        <dbReference type="Proteomes" id="UP000054321"/>
    </source>
</evidence>
<proteinExistence type="predicted"/>
<dbReference type="Proteomes" id="UP000054321">
    <property type="component" value="Unassembled WGS sequence"/>
</dbReference>
<evidence type="ECO:0000313" key="1">
    <source>
        <dbReference type="EMBL" id="KIN02478.1"/>
    </source>
</evidence>
<keyword evidence="2" id="KW-1185">Reference proteome</keyword>
<reference evidence="1 2" key="1">
    <citation type="submission" date="2014-04" db="EMBL/GenBank/DDBJ databases">
        <authorList>
            <consortium name="DOE Joint Genome Institute"/>
            <person name="Kuo A."/>
            <person name="Martino E."/>
            <person name="Perotto S."/>
            <person name="Kohler A."/>
            <person name="Nagy L.G."/>
            <person name="Floudas D."/>
            <person name="Copeland A."/>
            <person name="Barry K.W."/>
            <person name="Cichocki N."/>
            <person name="Veneault-Fourrey C."/>
            <person name="LaButti K."/>
            <person name="Lindquist E.A."/>
            <person name="Lipzen A."/>
            <person name="Lundell T."/>
            <person name="Morin E."/>
            <person name="Murat C."/>
            <person name="Sun H."/>
            <person name="Tunlid A."/>
            <person name="Henrissat B."/>
            <person name="Grigoriev I.V."/>
            <person name="Hibbett D.S."/>
            <person name="Martin F."/>
            <person name="Nordberg H.P."/>
            <person name="Cantor M.N."/>
            <person name="Hua S.X."/>
        </authorList>
    </citation>
    <scope>NUCLEOTIDE SEQUENCE [LARGE SCALE GENOMIC DNA]</scope>
    <source>
        <strain evidence="1 2">Zn</strain>
    </source>
</reference>